<reference evidence="1 2" key="1">
    <citation type="journal article" date="2003" name="J. Bacteriol.">
        <title>Complete genome sequence of the ammonia-oxidizing bacterium and obligate chemolithoautotroph Nitrosomonas europaea.</title>
        <authorList>
            <person name="Chain P."/>
            <person name="Lamerdin J."/>
            <person name="Larimer F."/>
            <person name="Regala W."/>
            <person name="Land M."/>
            <person name="Hauser L."/>
            <person name="Hooper A."/>
            <person name="Klotz M."/>
            <person name="Norton J."/>
            <person name="Sayavedra-Soto L."/>
            <person name="Arciero D."/>
            <person name="Hommes N."/>
            <person name="Whittaker M."/>
            <person name="Arp D."/>
        </authorList>
    </citation>
    <scope>NUCLEOTIDE SEQUENCE [LARGE SCALE GENOMIC DNA]</scope>
    <source>
        <strain evidence="2">ATCC 19718 / CIP 103999 / KCTC 2705 / NBRC 14298</strain>
    </source>
</reference>
<dbReference type="Proteomes" id="UP000001416">
    <property type="component" value="Chromosome"/>
</dbReference>
<evidence type="ECO:0000313" key="2">
    <source>
        <dbReference type="Proteomes" id="UP000001416"/>
    </source>
</evidence>
<organism evidence="1 2">
    <name type="scientific">Nitrosomonas europaea (strain ATCC 19718 / CIP 103999 / KCTC 2705 / NBRC 14298)</name>
    <dbReference type="NCBI Taxonomy" id="228410"/>
    <lineage>
        <taxon>Bacteria</taxon>
        <taxon>Pseudomonadati</taxon>
        <taxon>Pseudomonadota</taxon>
        <taxon>Betaproteobacteria</taxon>
        <taxon>Nitrosomonadales</taxon>
        <taxon>Nitrosomonadaceae</taxon>
        <taxon>Nitrosomonas</taxon>
    </lineage>
</organism>
<dbReference type="EMBL" id="AL954747">
    <property type="protein sequence ID" value="CAD84166.1"/>
    <property type="molecule type" value="Genomic_DNA"/>
</dbReference>
<gene>
    <name evidence="1" type="ordered locus">NE0255</name>
</gene>
<evidence type="ECO:0000313" key="1">
    <source>
        <dbReference type="EMBL" id="CAD84166.1"/>
    </source>
</evidence>
<accession>Q82XL0</accession>
<dbReference type="KEGG" id="neu:NE0255"/>
<protein>
    <submittedName>
        <fullName evidence="1">Uncharacterized protein</fullName>
    </submittedName>
</protein>
<dbReference type="STRING" id="228410.NE0255"/>
<proteinExistence type="predicted"/>
<dbReference type="HOGENOM" id="CLU_1033505_0_0_4"/>
<dbReference type="GeneID" id="87103462"/>
<dbReference type="AlphaFoldDB" id="Q82XL0"/>
<dbReference type="OrthoDB" id="7834651at2"/>
<dbReference type="eggNOG" id="ENOG502ZC97">
    <property type="taxonomic scope" value="Bacteria"/>
</dbReference>
<name>Q82XL0_NITEU</name>
<sequence length="272" mass="30514">MTYDTNLPSEDGIPDEGNAKKVARGTLQVIGGAVPLVGGLLSALAGAWSEREQAKVNRFFEQWVRMLEDEIREKEATVLEVMARLDLHDEKIAARVESKDFQSLVKKTFRDWAGVESEEKRVLIRNILSNAAASTLSSDDVVRMFIDWIGQYSELHFQVIGAIYNSGGITRGAIWKKIGKGRVREDSADADLYKLLFRDLSTGGVIRQHRKTDYYGNFVAKSTQKKSPARSGGTKTLTSAFDEEDQYVLTELGQQFVHYAMTDLPLRIAYKL</sequence>
<keyword evidence="2" id="KW-1185">Reference proteome</keyword>
<dbReference type="RefSeq" id="WP_011110894.1">
    <property type="nucleotide sequence ID" value="NC_004757.1"/>
</dbReference>